<dbReference type="EMBL" id="UINC01009931">
    <property type="protein sequence ID" value="SVA44385.1"/>
    <property type="molecule type" value="Genomic_DNA"/>
</dbReference>
<comment type="similarity">
    <text evidence="1">Belongs to the NAD(P)-dependent epimerase/dehydratase family.</text>
</comment>
<evidence type="ECO:0000259" key="2">
    <source>
        <dbReference type="Pfam" id="PF01370"/>
    </source>
</evidence>
<dbReference type="Gene3D" id="3.40.50.720">
    <property type="entry name" value="NAD(P)-binding Rossmann-like Domain"/>
    <property type="match status" value="1"/>
</dbReference>
<dbReference type="Pfam" id="PF01370">
    <property type="entry name" value="Epimerase"/>
    <property type="match status" value="1"/>
</dbReference>
<gene>
    <name evidence="3" type="ORF">METZ01_LOCUS97239</name>
</gene>
<dbReference type="PANTHER" id="PTHR43000">
    <property type="entry name" value="DTDP-D-GLUCOSE 4,6-DEHYDRATASE-RELATED"/>
    <property type="match status" value="1"/>
</dbReference>
<dbReference type="Gene3D" id="3.90.25.10">
    <property type="entry name" value="UDP-galactose 4-epimerase, domain 1"/>
    <property type="match status" value="1"/>
</dbReference>
<organism evidence="3">
    <name type="scientific">marine metagenome</name>
    <dbReference type="NCBI Taxonomy" id="408172"/>
    <lineage>
        <taxon>unclassified sequences</taxon>
        <taxon>metagenomes</taxon>
        <taxon>ecological metagenomes</taxon>
    </lineage>
</organism>
<sequence length="320" mass="36260">METVVVTGVAGFIGSNLADHLLAKGYKVLGLDNFSTGKTKFLESANNHPNFKLIVCDLSDINSFKDSLSGYDCVFHLAANADVRFGLEHPRKDLEQNTLVTFNVLEAMRVNNIKKIVYSSTGSIYGESQIIPTPEDCPMPIQTSLYAASKISCESMIQAYCEGFEFQSWIFRFVSVLGERYTHGHVIDFYSKLKKNPNKLHVLGNGHQQKSYIYIQDCILGMMRGIEKADKKVNIFNLGTEESIEVLDSIEVIKEFMNVQPEIITQNSIRGWVGDNPLILLDINKIKSLGWMPKLSIRNGIQKTLEWLENNKWFFEDLEK</sequence>
<protein>
    <recommendedName>
        <fullName evidence="2">NAD-dependent epimerase/dehydratase domain-containing protein</fullName>
    </recommendedName>
</protein>
<feature type="domain" description="NAD-dependent epimerase/dehydratase" evidence="2">
    <location>
        <begin position="4"/>
        <end position="239"/>
    </location>
</feature>
<dbReference type="InterPro" id="IPR001509">
    <property type="entry name" value="Epimerase_deHydtase"/>
</dbReference>
<evidence type="ECO:0000313" key="3">
    <source>
        <dbReference type="EMBL" id="SVA44385.1"/>
    </source>
</evidence>
<name>A0A381VVV5_9ZZZZ</name>
<dbReference type="AlphaFoldDB" id="A0A381VVV5"/>
<dbReference type="InterPro" id="IPR036291">
    <property type="entry name" value="NAD(P)-bd_dom_sf"/>
</dbReference>
<reference evidence="3" key="1">
    <citation type="submission" date="2018-05" db="EMBL/GenBank/DDBJ databases">
        <authorList>
            <person name="Lanie J.A."/>
            <person name="Ng W.-L."/>
            <person name="Kazmierczak K.M."/>
            <person name="Andrzejewski T.M."/>
            <person name="Davidsen T.M."/>
            <person name="Wayne K.J."/>
            <person name="Tettelin H."/>
            <person name="Glass J.I."/>
            <person name="Rusch D."/>
            <person name="Podicherti R."/>
            <person name="Tsui H.-C.T."/>
            <person name="Winkler M.E."/>
        </authorList>
    </citation>
    <scope>NUCLEOTIDE SEQUENCE</scope>
</reference>
<accession>A0A381VVV5</accession>
<dbReference type="SUPFAM" id="SSF51735">
    <property type="entry name" value="NAD(P)-binding Rossmann-fold domains"/>
    <property type="match status" value="1"/>
</dbReference>
<evidence type="ECO:0000256" key="1">
    <source>
        <dbReference type="ARBA" id="ARBA00007637"/>
    </source>
</evidence>
<proteinExistence type="inferred from homology"/>